<sequence length="337" mass="36974">MMKVSIIGAGSWGTALAQAADDNKNEVLIYARSLDTVNEINNYNTNNRYLKNIKLNKNIKATNSLNDAIKFSDVIILAVPTKVMRTVCSEINSYLDKPKYIIHVSKGLEIDTNLRMSEVILQTLNNENVLGVGVLSGPSHAEELVLRHPTVVAIASANDELNTLAKSIFHNDYFRIYVNKDIIGVEIGGALKNIIALGCGMIDGLGLGDNAKAALINRGLIEIIRMGKKLGANQLTFLGLGGIGDLIVTCTSKHSRNYNCGYLIGKGYSLEEAVEKLDMVAEGVRTTKVCYLMAQKYGVYMPITENIYKVLYDNMPIEECINNLMSGLTSIELNEFN</sequence>
<gene>
    <name evidence="9" type="primary">gpsA</name>
    <name evidence="14" type="ORF">HZY85_07140</name>
</gene>
<accession>A0ABX2T0Q4</accession>
<comment type="catalytic activity">
    <reaction evidence="9 11">
        <text>sn-glycerol 3-phosphate + NADP(+) = dihydroxyacetone phosphate + NADPH + H(+)</text>
        <dbReference type="Rhea" id="RHEA:11096"/>
        <dbReference type="ChEBI" id="CHEBI:15378"/>
        <dbReference type="ChEBI" id="CHEBI:57597"/>
        <dbReference type="ChEBI" id="CHEBI:57642"/>
        <dbReference type="ChEBI" id="CHEBI:57783"/>
        <dbReference type="ChEBI" id="CHEBI:58349"/>
        <dbReference type="EC" id="1.1.1.94"/>
    </reaction>
</comment>
<dbReference type="PANTHER" id="PTHR11728:SF1">
    <property type="entry name" value="GLYCEROL-3-PHOSPHATE DEHYDROGENASE [NAD(+)] 2, CHLOROPLASTIC"/>
    <property type="match status" value="1"/>
</dbReference>
<dbReference type="PRINTS" id="PR00077">
    <property type="entry name" value="GPDHDRGNASE"/>
</dbReference>
<feature type="binding site" evidence="9">
    <location>
        <position position="49"/>
    </location>
    <ligand>
        <name>NADPH</name>
        <dbReference type="ChEBI" id="CHEBI:57783"/>
    </ligand>
</feature>
<evidence type="ECO:0000313" key="14">
    <source>
        <dbReference type="EMBL" id="NYS47943.1"/>
    </source>
</evidence>
<protein>
    <recommendedName>
        <fullName evidence="9">Glycerol-3-phosphate dehydrogenase [NAD(P)+]</fullName>
        <ecNumber evidence="9">1.1.1.94</ecNumber>
    </recommendedName>
    <alternativeName>
        <fullName evidence="9">NAD(P)(+)-dependent glycerol-3-phosphate dehydrogenase</fullName>
    </alternativeName>
    <alternativeName>
        <fullName evidence="9">NAD(P)H-dependent dihydroxyacetone-phosphate reductase</fullName>
    </alternativeName>
</protein>
<organism evidence="14 15">
    <name type="scientific">Gemelliphila palaticanis</name>
    <dbReference type="NCBI Taxonomy" id="81950"/>
    <lineage>
        <taxon>Bacteria</taxon>
        <taxon>Bacillati</taxon>
        <taxon>Bacillota</taxon>
        <taxon>Bacilli</taxon>
        <taxon>Bacillales</taxon>
        <taxon>Gemellaceae</taxon>
        <taxon>Gemelliphila</taxon>
    </lineage>
</organism>
<dbReference type="HAMAP" id="MF_00394">
    <property type="entry name" value="NAD_Glyc3P_dehydrog"/>
    <property type="match status" value="1"/>
</dbReference>
<dbReference type="SUPFAM" id="SSF51735">
    <property type="entry name" value="NAD(P)-binding Rossmann-fold domains"/>
    <property type="match status" value="1"/>
</dbReference>
<dbReference type="NCBIfam" id="NF000942">
    <property type="entry name" value="PRK00094.1-4"/>
    <property type="match status" value="1"/>
</dbReference>
<keyword evidence="8 9" id="KW-1208">Phospholipid metabolism</keyword>
<evidence type="ECO:0000313" key="15">
    <source>
        <dbReference type="Proteomes" id="UP000531840"/>
    </source>
</evidence>
<feature type="binding site" evidence="9">
    <location>
        <position position="255"/>
    </location>
    <ligand>
        <name>sn-glycerol 3-phosphate</name>
        <dbReference type="ChEBI" id="CHEBI:57597"/>
    </ligand>
</feature>
<keyword evidence="7 9" id="KW-0594">Phospholipid biosynthesis</keyword>
<dbReference type="Pfam" id="PF07479">
    <property type="entry name" value="NAD_Gly3P_dh_C"/>
    <property type="match status" value="1"/>
</dbReference>
<dbReference type="InterPro" id="IPR013328">
    <property type="entry name" value="6PGD_dom2"/>
</dbReference>
<evidence type="ECO:0000256" key="8">
    <source>
        <dbReference type="ARBA" id="ARBA00023264"/>
    </source>
</evidence>
<dbReference type="NCBIfam" id="NF000941">
    <property type="entry name" value="PRK00094.1-3"/>
    <property type="match status" value="1"/>
</dbReference>
<dbReference type="InterPro" id="IPR036291">
    <property type="entry name" value="NAD(P)-bd_dom_sf"/>
</dbReference>
<name>A0ABX2T0Q4_9BACL</name>
<feature type="binding site" evidence="9">
    <location>
        <position position="32"/>
    </location>
    <ligand>
        <name>NADPH</name>
        <dbReference type="ChEBI" id="CHEBI:57783"/>
    </ligand>
</feature>
<dbReference type="Pfam" id="PF01210">
    <property type="entry name" value="NAD_Gly3P_dh_N"/>
    <property type="match status" value="1"/>
</dbReference>
<comment type="subcellular location">
    <subcellularLocation>
        <location evidence="9">Cytoplasm</location>
    </subcellularLocation>
</comment>
<evidence type="ECO:0000256" key="11">
    <source>
        <dbReference type="RuleBase" id="RU000439"/>
    </source>
</evidence>
<feature type="binding site" evidence="9">
    <location>
        <position position="245"/>
    </location>
    <ligand>
        <name>sn-glycerol 3-phosphate</name>
        <dbReference type="ChEBI" id="CHEBI:57597"/>
    </ligand>
</feature>
<keyword evidence="9" id="KW-0963">Cytoplasm</keyword>
<evidence type="ECO:0000256" key="2">
    <source>
        <dbReference type="ARBA" id="ARBA00022516"/>
    </source>
</evidence>
<evidence type="ECO:0000256" key="7">
    <source>
        <dbReference type="ARBA" id="ARBA00023209"/>
    </source>
</evidence>
<evidence type="ECO:0000256" key="1">
    <source>
        <dbReference type="ARBA" id="ARBA00011009"/>
    </source>
</evidence>
<dbReference type="InterPro" id="IPR006168">
    <property type="entry name" value="G3P_DH_NAD-dep"/>
</dbReference>
<feature type="binding site" evidence="9">
    <location>
        <position position="137"/>
    </location>
    <ligand>
        <name>sn-glycerol 3-phosphate</name>
        <dbReference type="ChEBI" id="CHEBI:57597"/>
    </ligand>
</feature>
<dbReference type="InterPro" id="IPR006109">
    <property type="entry name" value="G3P_DH_NAD-dep_C"/>
</dbReference>
<feature type="binding site" evidence="9">
    <location>
        <position position="11"/>
    </location>
    <ligand>
        <name>NADPH</name>
        <dbReference type="ChEBI" id="CHEBI:57783"/>
    </ligand>
</feature>
<dbReference type="InterPro" id="IPR008927">
    <property type="entry name" value="6-PGluconate_DH-like_C_sf"/>
</dbReference>
<feature type="domain" description="Glycerol-3-phosphate dehydrogenase NAD-dependent C-terminal" evidence="13">
    <location>
        <begin position="181"/>
        <end position="321"/>
    </location>
</feature>
<keyword evidence="3 9" id="KW-0521">NADP</keyword>
<evidence type="ECO:0000256" key="5">
    <source>
        <dbReference type="ARBA" id="ARBA00023027"/>
    </source>
</evidence>
<comment type="catalytic activity">
    <reaction evidence="9">
        <text>sn-glycerol 3-phosphate + NAD(+) = dihydroxyacetone phosphate + NADH + H(+)</text>
        <dbReference type="Rhea" id="RHEA:11092"/>
        <dbReference type="ChEBI" id="CHEBI:15378"/>
        <dbReference type="ChEBI" id="CHEBI:57540"/>
        <dbReference type="ChEBI" id="CHEBI:57597"/>
        <dbReference type="ChEBI" id="CHEBI:57642"/>
        <dbReference type="ChEBI" id="CHEBI:57945"/>
        <dbReference type="EC" id="1.1.1.94"/>
    </reaction>
</comment>
<evidence type="ECO:0000256" key="6">
    <source>
        <dbReference type="ARBA" id="ARBA00023098"/>
    </source>
</evidence>
<keyword evidence="4 9" id="KW-0560">Oxidoreductase</keyword>
<feature type="binding site" evidence="9">
    <location>
        <position position="280"/>
    </location>
    <ligand>
        <name>NADPH</name>
        <dbReference type="ChEBI" id="CHEBI:57783"/>
    </ligand>
</feature>
<dbReference type="Gene3D" id="3.40.50.720">
    <property type="entry name" value="NAD(P)-binding Rossmann-like Domain"/>
    <property type="match status" value="1"/>
</dbReference>
<dbReference type="PANTHER" id="PTHR11728">
    <property type="entry name" value="GLYCEROL-3-PHOSPHATE DEHYDROGENASE"/>
    <property type="match status" value="1"/>
</dbReference>
<comment type="caution">
    <text evidence="9">Lacks conserved residue(s) required for the propagation of feature annotation.</text>
</comment>
<keyword evidence="6 9" id="KW-0443">Lipid metabolism</keyword>
<feature type="binding site" evidence="9">
    <location>
        <position position="106"/>
    </location>
    <ligand>
        <name>sn-glycerol 3-phosphate</name>
        <dbReference type="ChEBI" id="CHEBI:57597"/>
    </ligand>
</feature>
<feature type="binding site" evidence="9">
    <location>
        <position position="141"/>
    </location>
    <ligand>
        <name>NADPH</name>
        <dbReference type="ChEBI" id="CHEBI:57783"/>
    </ligand>
</feature>
<dbReference type="EC" id="1.1.1.94" evidence="9"/>
<feature type="binding site" evidence="9">
    <location>
        <position position="256"/>
    </location>
    <ligand>
        <name>NADPH</name>
        <dbReference type="ChEBI" id="CHEBI:57783"/>
    </ligand>
</feature>
<evidence type="ECO:0000259" key="12">
    <source>
        <dbReference type="Pfam" id="PF01210"/>
    </source>
</evidence>
<comment type="caution">
    <text evidence="14">The sequence shown here is derived from an EMBL/GenBank/DDBJ whole genome shotgun (WGS) entry which is preliminary data.</text>
</comment>
<comment type="similarity">
    <text evidence="1 9 10">Belongs to the NAD-dependent glycerol-3-phosphate dehydrogenase family.</text>
</comment>
<comment type="function">
    <text evidence="9">Catalyzes the reduction of the glycolytic intermediate dihydroxyacetone phosphate (DHAP) to sn-glycerol 3-phosphate (G3P), the key precursor for phospholipid synthesis.</text>
</comment>
<comment type="pathway">
    <text evidence="9">Membrane lipid metabolism; glycerophospholipid metabolism.</text>
</comment>
<dbReference type="Gene3D" id="1.10.1040.10">
    <property type="entry name" value="N-(1-d-carboxylethyl)-l-norvaline Dehydrogenase, domain 2"/>
    <property type="match status" value="1"/>
</dbReference>
<evidence type="ECO:0000256" key="4">
    <source>
        <dbReference type="ARBA" id="ARBA00023002"/>
    </source>
</evidence>
<dbReference type="NCBIfam" id="NF000940">
    <property type="entry name" value="PRK00094.1-2"/>
    <property type="match status" value="1"/>
</dbReference>
<dbReference type="InterPro" id="IPR011128">
    <property type="entry name" value="G3P_DH_NAD-dep_N"/>
</dbReference>
<evidence type="ECO:0000256" key="3">
    <source>
        <dbReference type="ARBA" id="ARBA00022857"/>
    </source>
</evidence>
<proteinExistence type="inferred from homology"/>
<feature type="binding site" evidence="9">
    <location>
        <position position="282"/>
    </location>
    <ligand>
        <name>NADPH</name>
        <dbReference type="ChEBI" id="CHEBI:57783"/>
    </ligand>
</feature>
<keyword evidence="5 9" id="KW-0520">NAD</keyword>
<feature type="binding site" evidence="9">
    <location>
        <position position="192"/>
    </location>
    <ligand>
        <name>sn-glycerol 3-phosphate</name>
        <dbReference type="ChEBI" id="CHEBI:57597"/>
    </ligand>
</feature>
<feature type="binding site" evidence="9">
    <location>
        <position position="139"/>
    </location>
    <ligand>
        <name>sn-glycerol 3-phosphate</name>
        <dbReference type="ChEBI" id="CHEBI:57597"/>
    </ligand>
</feature>
<feature type="binding site" evidence="9">
    <location>
        <position position="12"/>
    </location>
    <ligand>
        <name>NADPH</name>
        <dbReference type="ChEBI" id="CHEBI:57783"/>
    </ligand>
</feature>
<keyword evidence="15" id="KW-1185">Reference proteome</keyword>
<feature type="domain" description="Glycerol-3-phosphate dehydrogenase NAD-dependent N-terminal" evidence="12">
    <location>
        <begin position="3"/>
        <end position="160"/>
    </location>
</feature>
<feature type="binding site" evidence="9">
    <location>
        <position position="256"/>
    </location>
    <ligand>
        <name>sn-glycerol 3-phosphate</name>
        <dbReference type="ChEBI" id="CHEBI:57597"/>
    </ligand>
</feature>
<dbReference type="GO" id="GO:0047952">
    <property type="term" value="F:glycerol-3-phosphate dehydrogenase [NAD(P)+] activity"/>
    <property type="evidence" value="ECO:0007669"/>
    <property type="project" value="UniProtKB-EC"/>
</dbReference>
<evidence type="ECO:0000256" key="9">
    <source>
        <dbReference type="HAMAP-Rule" id="MF_00394"/>
    </source>
</evidence>
<dbReference type="SUPFAM" id="SSF48179">
    <property type="entry name" value="6-phosphogluconate dehydrogenase C-terminal domain-like"/>
    <property type="match status" value="1"/>
</dbReference>
<evidence type="ECO:0000256" key="10">
    <source>
        <dbReference type="RuleBase" id="RU000437"/>
    </source>
</evidence>
<dbReference type="EMBL" id="JACBYF010000018">
    <property type="protein sequence ID" value="NYS47943.1"/>
    <property type="molecule type" value="Genomic_DNA"/>
</dbReference>
<dbReference type="PIRSF" id="PIRSF000114">
    <property type="entry name" value="Glycerol-3-P_dh"/>
    <property type="match status" value="1"/>
</dbReference>
<feature type="binding site" evidence="9">
    <location>
        <position position="257"/>
    </location>
    <ligand>
        <name>sn-glycerol 3-phosphate</name>
        <dbReference type="ChEBI" id="CHEBI:57597"/>
    </ligand>
</feature>
<keyword evidence="9" id="KW-0547">Nucleotide-binding</keyword>
<dbReference type="Proteomes" id="UP000531840">
    <property type="component" value="Unassembled WGS sequence"/>
</dbReference>
<feature type="active site" description="Proton acceptor" evidence="9">
    <location>
        <position position="192"/>
    </location>
</feature>
<keyword evidence="2 9" id="KW-0444">Lipid biosynthesis</keyword>
<reference evidence="14 15" key="1">
    <citation type="submission" date="2020-07" db="EMBL/GenBank/DDBJ databases">
        <title>MOT database genomes.</title>
        <authorList>
            <person name="Joseph S."/>
            <person name="Aduse-Opoku J."/>
            <person name="Hashim A."/>
            <person name="Wade W."/>
            <person name="Curtis M."/>
        </authorList>
    </citation>
    <scope>NUCLEOTIDE SEQUENCE [LARGE SCALE GENOMIC DNA]</scope>
    <source>
        <strain evidence="14 15">CIP 106318</strain>
    </source>
</reference>
<dbReference type="PROSITE" id="PS00957">
    <property type="entry name" value="NAD_G3PDH"/>
    <property type="match status" value="1"/>
</dbReference>
<evidence type="ECO:0000259" key="13">
    <source>
        <dbReference type="Pfam" id="PF07479"/>
    </source>
</evidence>
<feature type="binding site" evidence="9">
    <location>
        <position position="106"/>
    </location>
    <ligand>
        <name>NADPH</name>
        <dbReference type="ChEBI" id="CHEBI:57783"/>
    </ligand>
</feature>